<keyword evidence="1 2" id="KW-0238">DNA-binding</keyword>
<dbReference type="Pfam" id="PF17940">
    <property type="entry name" value="TetR_C_31"/>
    <property type="match status" value="1"/>
</dbReference>
<proteinExistence type="predicted"/>
<evidence type="ECO:0000313" key="5">
    <source>
        <dbReference type="Proteomes" id="UP000053405"/>
    </source>
</evidence>
<feature type="domain" description="HTH tetR-type" evidence="3">
    <location>
        <begin position="16"/>
        <end position="75"/>
    </location>
</feature>
<evidence type="ECO:0000256" key="2">
    <source>
        <dbReference type="PROSITE-ProRule" id="PRU00335"/>
    </source>
</evidence>
<dbReference type="AlphaFoldDB" id="L7LBF8"/>
<feature type="DNA-binding region" description="H-T-H motif" evidence="2">
    <location>
        <begin position="38"/>
        <end position="57"/>
    </location>
</feature>
<dbReference type="InterPro" id="IPR001647">
    <property type="entry name" value="HTH_TetR"/>
</dbReference>
<sequence>MSRPAADRPGDSRSGGNRRDQLITAAADLLRTGDGKITHRMVAERAGVPLGSTTYYFATLDDLMTAGLEHLADEVDRDLEYTEQLLAASDRRPETVARLLHQYLSDGDRVRTEIALYVAAVQRPELVGLTRRWFDGLVQILSTLTDPAAARMMAVFVDGASLHAALHEQALDSAVIENLARTLMNRPADPARSEHP</sequence>
<dbReference type="SUPFAM" id="SSF48498">
    <property type="entry name" value="Tetracyclin repressor-like, C-terminal domain"/>
    <property type="match status" value="1"/>
</dbReference>
<dbReference type="EMBL" id="BANT01000036">
    <property type="protein sequence ID" value="GAC58264.1"/>
    <property type="molecule type" value="Genomic_DNA"/>
</dbReference>
<dbReference type="eggNOG" id="COG3226">
    <property type="taxonomic scope" value="Bacteria"/>
</dbReference>
<accession>L7LBF8</accession>
<name>L7LBF8_9ACTN</name>
<dbReference type="STRING" id="1121927.GOHSU_36_00070"/>
<dbReference type="Gene3D" id="1.10.357.10">
    <property type="entry name" value="Tetracycline Repressor, domain 2"/>
    <property type="match status" value="1"/>
</dbReference>
<organism evidence="4 5">
    <name type="scientific">Gordonia hirsuta DSM 44140 = NBRC 16056</name>
    <dbReference type="NCBI Taxonomy" id="1121927"/>
    <lineage>
        <taxon>Bacteria</taxon>
        <taxon>Bacillati</taxon>
        <taxon>Actinomycetota</taxon>
        <taxon>Actinomycetes</taxon>
        <taxon>Mycobacteriales</taxon>
        <taxon>Gordoniaceae</taxon>
        <taxon>Gordonia</taxon>
    </lineage>
</organism>
<reference evidence="4 5" key="1">
    <citation type="submission" date="2012-12" db="EMBL/GenBank/DDBJ databases">
        <title>Whole genome shotgun sequence of Gordonia hirsuta NBRC 16056.</title>
        <authorList>
            <person name="Isaki-Nakamura S."/>
            <person name="Hosoyama A."/>
            <person name="Tsuchikane K."/>
            <person name="Katsumata H."/>
            <person name="Baba S."/>
            <person name="Yamazaki S."/>
            <person name="Fujita N."/>
        </authorList>
    </citation>
    <scope>NUCLEOTIDE SEQUENCE [LARGE SCALE GENOMIC DNA]</scope>
    <source>
        <strain evidence="4 5">NBRC 16056</strain>
    </source>
</reference>
<comment type="caution">
    <text evidence="4">The sequence shown here is derived from an EMBL/GenBank/DDBJ whole genome shotgun (WGS) entry which is preliminary data.</text>
</comment>
<dbReference type="Proteomes" id="UP000053405">
    <property type="component" value="Unassembled WGS sequence"/>
</dbReference>
<dbReference type="InterPro" id="IPR009057">
    <property type="entry name" value="Homeodomain-like_sf"/>
</dbReference>
<evidence type="ECO:0000313" key="4">
    <source>
        <dbReference type="EMBL" id="GAC58264.1"/>
    </source>
</evidence>
<dbReference type="OrthoDB" id="6929199at2"/>
<dbReference type="RefSeq" id="WP_005942117.1">
    <property type="nucleotide sequence ID" value="NZ_ATVK01000057.1"/>
</dbReference>
<evidence type="ECO:0000259" key="3">
    <source>
        <dbReference type="PROSITE" id="PS50977"/>
    </source>
</evidence>
<dbReference type="SUPFAM" id="SSF46689">
    <property type="entry name" value="Homeodomain-like"/>
    <property type="match status" value="1"/>
</dbReference>
<evidence type="ECO:0000256" key="1">
    <source>
        <dbReference type="ARBA" id="ARBA00023125"/>
    </source>
</evidence>
<dbReference type="InterPro" id="IPR036271">
    <property type="entry name" value="Tet_transcr_reg_TetR-rel_C_sf"/>
</dbReference>
<protein>
    <submittedName>
        <fullName evidence="4">Putative TetR family transcriptional regulator</fullName>
    </submittedName>
</protein>
<dbReference type="PROSITE" id="PS50977">
    <property type="entry name" value="HTH_TETR_2"/>
    <property type="match status" value="1"/>
</dbReference>
<gene>
    <name evidence="4" type="ORF">GOHSU_36_00070</name>
</gene>
<dbReference type="InterPro" id="IPR041583">
    <property type="entry name" value="TetR_C_31"/>
</dbReference>
<dbReference type="GO" id="GO:0003677">
    <property type="term" value="F:DNA binding"/>
    <property type="evidence" value="ECO:0007669"/>
    <property type="project" value="UniProtKB-UniRule"/>
</dbReference>
<keyword evidence="5" id="KW-1185">Reference proteome</keyword>